<dbReference type="Pfam" id="PF02225">
    <property type="entry name" value="PA"/>
    <property type="match status" value="1"/>
</dbReference>
<dbReference type="InterPro" id="IPR003137">
    <property type="entry name" value="PA_domain"/>
</dbReference>
<dbReference type="AlphaFoldDB" id="A0A9W5QGZ6"/>
<comment type="caution">
    <text evidence="2">The sequence shown here is derived from an EMBL/GenBank/DDBJ whole genome shotgun (WGS) entry which is preliminary data.</text>
</comment>
<evidence type="ECO:0000313" key="2">
    <source>
        <dbReference type="EMBL" id="EOP64477.1"/>
    </source>
</evidence>
<evidence type="ECO:0000313" key="3">
    <source>
        <dbReference type="Proteomes" id="UP000013989"/>
    </source>
</evidence>
<feature type="domain" description="PA" evidence="1">
    <location>
        <begin position="7"/>
        <end position="58"/>
    </location>
</feature>
<proteinExistence type="predicted"/>
<dbReference type="InterPro" id="IPR046450">
    <property type="entry name" value="PA_dom_sf"/>
</dbReference>
<protein>
    <recommendedName>
        <fullName evidence="1">PA domain-containing protein</fullName>
    </recommendedName>
</protein>
<sequence>MIIVCITFSSINIKHAKEAGAKAVIVYNNVDGEITSYLGESTASIPSFRLTKVDGEKLQAKAVQGDALKLNWTFNSMQASGEEK</sequence>
<accession>A0A9W5QGZ6</accession>
<dbReference type="SUPFAM" id="SSF52025">
    <property type="entry name" value="PA domain"/>
    <property type="match status" value="1"/>
</dbReference>
<organism evidence="2 3">
    <name type="scientific">Bacillus cereus ISP2954</name>
    <dbReference type="NCBI Taxonomy" id="1053215"/>
    <lineage>
        <taxon>Bacteria</taxon>
        <taxon>Bacillati</taxon>
        <taxon>Bacillota</taxon>
        <taxon>Bacilli</taxon>
        <taxon>Bacillales</taxon>
        <taxon>Bacillaceae</taxon>
        <taxon>Bacillus</taxon>
        <taxon>Bacillus cereus group</taxon>
    </lineage>
</organism>
<dbReference type="EMBL" id="AHEJ01000051">
    <property type="protein sequence ID" value="EOP64477.1"/>
    <property type="molecule type" value="Genomic_DNA"/>
</dbReference>
<evidence type="ECO:0000259" key="1">
    <source>
        <dbReference type="Pfam" id="PF02225"/>
    </source>
</evidence>
<name>A0A9W5QGZ6_BACCE</name>
<dbReference type="Gene3D" id="3.50.30.30">
    <property type="match status" value="1"/>
</dbReference>
<dbReference type="Proteomes" id="UP000013989">
    <property type="component" value="Unassembled WGS sequence"/>
</dbReference>
<gene>
    <name evidence="2" type="ORF">IGU_03997</name>
</gene>
<reference evidence="2 3" key="1">
    <citation type="submission" date="2012-12" db="EMBL/GenBank/DDBJ databases">
        <title>The Genome Sequence of Bacillus cereus ISP2954.</title>
        <authorList>
            <consortium name="The Broad Institute Genome Sequencing Platform"/>
            <consortium name="The Broad Institute Genome Sequencing Center for Infectious Disease"/>
            <person name="Feldgarden M."/>
            <person name="Van der Auwera G.A."/>
            <person name="Mahillon J."/>
            <person name="Duprez V."/>
            <person name="Timmery S."/>
            <person name="Mattelet C."/>
            <person name="Dierick K."/>
            <person name="Sun M."/>
            <person name="Yu Z."/>
            <person name="Zhu L."/>
            <person name="Hu X."/>
            <person name="Shank E.B."/>
            <person name="Swiecicka I."/>
            <person name="Hansen B.M."/>
            <person name="Andrup L."/>
            <person name="Walker B."/>
            <person name="Young S.K."/>
            <person name="Zeng Q."/>
            <person name="Gargeya S."/>
            <person name="Fitzgerald M."/>
            <person name="Haas B."/>
            <person name="Abouelleil A."/>
            <person name="Alvarado L."/>
            <person name="Arachchi H.M."/>
            <person name="Berlin A.M."/>
            <person name="Chapman S.B."/>
            <person name="Dewar J."/>
            <person name="Goldberg J."/>
            <person name="Griggs A."/>
            <person name="Gujja S."/>
            <person name="Hansen M."/>
            <person name="Howarth C."/>
            <person name="Imamovic A."/>
            <person name="Larimer J."/>
            <person name="McCowan C."/>
            <person name="Murphy C."/>
            <person name="Neiman D."/>
            <person name="Pearson M."/>
            <person name="Priest M."/>
            <person name="Roberts A."/>
            <person name="Saif S."/>
            <person name="Shea T."/>
            <person name="Sisk P."/>
            <person name="Sykes S."/>
            <person name="Wortman J."/>
            <person name="Nusbaum C."/>
            <person name="Birren B."/>
        </authorList>
    </citation>
    <scope>NUCLEOTIDE SEQUENCE [LARGE SCALE GENOMIC DNA]</scope>
    <source>
        <strain evidence="2 3">ISP2954</strain>
    </source>
</reference>